<evidence type="ECO:0000313" key="5">
    <source>
        <dbReference type="Proteomes" id="UP000238157"/>
    </source>
</evidence>
<comment type="caution">
    <text evidence="4">The sequence shown here is derived from an EMBL/GenBank/DDBJ whole genome shotgun (WGS) entry which is preliminary data.</text>
</comment>
<keyword evidence="4" id="KW-0689">Ribosomal protein</keyword>
<dbReference type="SUPFAM" id="SSF55729">
    <property type="entry name" value="Acyl-CoA N-acyltransferases (Nat)"/>
    <property type="match status" value="1"/>
</dbReference>
<keyword evidence="1" id="KW-0808">Transferase</keyword>
<dbReference type="Proteomes" id="UP000238157">
    <property type="component" value="Unassembled WGS sequence"/>
</dbReference>
<dbReference type="PANTHER" id="PTHR43877">
    <property type="entry name" value="AMINOALKYLPHOSPHONATE N-ACETYLTRANSFERASE-RELATED-RELATED"/>
    <property type="match status" value="1"/>
</dbReference>
<gene>
    <name evidence="4" type="ORF">CLW00_112112</name>
</gene>
<dbReference type="Pfam" id="PF00583">
    <property type="entry name" value="Acetyltransf_1"/>
    <property type="match status" value="1"/>
</dbReference>
<dbReference type="AlphaFoldDB" id="A0A2T0WFP7"/>
<dbReference type="CDD" id="cd04301">
    <property type="entry name" value="NAT_SF"/>
    <property type="match status" value="1"/>
</dbReference>
<dbReference type="GO" id="GO:0005840">
    <property type="term" value="C:ribosome"/>
    <property type="evidence" value="ECO:0007669"/>
    <property type="project" value="UniProtKB-KW"/>
</dbReference>
<evidence type="ECO:0000313" key="4">
    <source>
        <dbReference type="EMBL" id="PRY85531.1"/>
    </source>
</evidence>
<dbReference type="InterPro" id="IPR000182">
    <property type="entry name" value="GNAT_dom"/>
</dbReference>
<evidence type="ECO:0000256" key="2">
    <source>
        <dbReference type="ARBA" id="ARBA00023315"/>
    </source>
</evidence>
<evidence type="ECO:0000256" key="1">
    <source>
        <dbReference type="ARBA" id="ARBA00022679"/>
    </source>
</evidence>
<accession>A0A2T0WFP7</accession>
<dbReference type="Gene3D" id="3.40.630.30">
    <property type="match status" value="1"/>
</dbReference>
<name>A0A2T0WFP7_9BACT</name>
<feature type="domain" description="N-acetyltransferase" evidence="3">
    <location>
        <begin position="1"/>
        <end position="150"/>
    </location>
</feature>
<reference evidence="4 5" key="1">
    <citation type="submission" date="2018-03" db="EMBL/GenBank/DDBJ databases">
        <title>Genomic Encyclopedia of Archaeal and Bacterial Type Strains, Phase II (KMG-II): from individual species to whole genera.</title>
        <authorList>
            <person name="Goeker M."/>
        </authorList>
    </citation>
    <scope>NUCLEOTIDE SEQUENCE [LARGE SCALE GENOMIC DNA]</scope>
    <source>
        <strain evidence="4 5">DSM 27929</strain>
    </source>
</reference>
<dbReference type="RefSeq" id="WP_106135058.1">
    <property type="nucleotide sequence ID" value="NZ_PVTR01000012.1"/>
</dbReference>
<dbReference type="OrthoDB" id="9803233at2"/>
<evidence type="ECO:0000259" key="3">
    <source>
        <dbReference type="PROSITE" id="PS51186"/>
    </source>
</evidence>
<dbReference type="PANTHER" id="PTHR43877:SF2">
    <property type="entry name" value="AMINOALKYLPHOSPHONATE N-ACETYLTRANSFERASE-RELATED"/>
    <property type="match status" value="1"/>
</dbReference>
<dbReference type="PROSITE" id="PS51186">
    <property type="entry name" value="GNAT"/>
    <property type="match status" value="1"/>
</dbReference>
<dbReference type="InterPro" id="IPR050832">
    <property type="entry name" value="Bact_Acetyltransf"/>
</dbReference>
<keyword evidence="2" id="KW-0012">Acyltransferase</keyword>
<protein>
    <submittedName>
        <fullName evidence="4">Ribosomal protein S18 acetylase RimI-like enzyme</fullName>
    </submittedName>
</protein>
<dbReference type="GO" id="GO:0016747">
    <property type="term" value="F:acyltransferase activity, transferring groups other than amino-acyl groups"/>
    <property type="evidence" value="ECO:0007669"/>
    <property type="project" value="InterPro"/>
</dbReference>
<dbReference type="EMBL" id="PVTR01000012">
    <property type="protein sequence ID" value="PRY85531.1"/>
    <property type="molecule type" value="Genomic_DNA"/>
</dbReference>
<sequence>MIEFIRTQASAPDFVALVEELDKELAIMDGDDHDFYHQFNHLDNIHHVVVAYLFGAPVGCGAIKKYDEDKMEIKRMFVRPDHRGNGCAGFILKELELWAKELNYSYCILETGVNQAAAIQLYRKSGYQQTENYGQYQEVENSLCFQKLIKT</sequence>
<keyword evidence="4" id="KW-0687">Ribonucleoprotein</keyword>
<dbReference type="InterPro" id="IPR016181">
    <property type="entry name" value="Acyl_CoA_acyltransferase"/>
</dbReference>
<keyword evidence="5" id="KW-1185">Reference proteome</keyword>
<proteinExistence type="predicted"/>
<organism evidence="4 5">
    <name type="scientific">Mongoliibacter ruber</name>
    <dbReference type="NCBI Taxonomy" id="1750599"/>
    <lineage>
        <taxon>Bacteria</taxon>
        <taxon>Pseudomonadati</taxon>
        <taxon>Bacteroidota</taxon>
        <taxon>Cytophagia</taxon>
        <taxon>Cytophagales</taxon>
        <taxon>Cyclobacteriaceae</taxon>
        <taxon>Mongoliibacter</taxon>
    </lineage>
</organism>